<dbReference type="Pfam" id="PF09586">
    <property type="entry name" value="YfhO"/>
    <property type="match status" value="1"/>
</dbReference>
<feature type="non-terminal residue" evidence="2">
    <location>
        <position position="1"/>
    </location>
</feature>
<protein>
    <recommendedName>
        <fullName evidence="3">YfhO family protein</fullName>
    </recommendedName>
</protein>
<accession>A0A382I5U2</accession>
<dbReference type="AlphaFoldDB" id="A0A382I5U2"/>
<feature type="transmembrane region" description="Helical" evidence="1">
    <location>
        <begin position="14"/>
        <end position="34"/>
    </location>
</feature>
<sequence length="443" mass="50066">HLEPGMNVLRTPGMIAFLFAFPAVLLAAISIDRLLNDRPEGDEKRLLTYGGGAFVLFGLIALSPKSTYDVWTSIFWSDIPQDKLQVAAANLPSLGTGAMLGFLWLGGMTLLVVLRLRQRIPAQTFLLALLPILLIDTWRIDKQYLKYVDPDRFPDPRVYIPSTLNILETDYAYHRTWVPAGDVTLPDIDLVNVSYHEPFILRRYDTITKQLDQFYRQRQNDRLLKLLNVLNVKYIAASTQYLKELLPAVIEPGSTQENVTLRSGIEAISNERNVYLFRNQNARPFFYLASNAINVDSEDQAIQAITAGSFDPVSEVVLEDAQTTSRQPRLSTTETVRVDAFDERDGEIKLSVNVEHPRYLVISQNYHPHWSATLDGQPVEIRRANYVWQTITVPPGEHTIALTYYDSLAVICRWISLISALLLIGGSVYFGRSRPEQALAEVA</sequence>
<evidence type="ECO:0008006" key="3">
    <source>
        <dbReference type="Google" id="ProtNLM"/>
    </source>
</evidence>
<name>A0A382I5U2_9ZZZZ</name>
<feature type="transmembrane region" description="Helical" evidence="1">
    <location>
        <begin position="414"/>
        <end position="431"/>
    </location>
</feature>
<evidence type="ECO:0000313" key="2">
    <source>
        <dbReference type="EMBL" id="SVB94071.1"/>
    </source>
</evidence>
<organism evidence="2">
    <name type="scientific">marine metagenome</name>
    <dbReference type="NCBI Taxonomy" id="408172"/>
    <lineage>
        <taxon>unclassified sequences</taxon>
        <taxon>metagenomes</taxon>
        <taxon>ecological metagenomes</taxon>
    </lineage>
</organism>
<feature type="transmembrane region" description="Helical" evidence="1">
    <location>
        <begin position="46"/>
        <end position="63"/>
    </location>
</feature>
<keyword evidence="1" id="KW-1133">Transmembrane helix</keyword>
<keyword evidence="1" id="KW-0812">Transmembrane</keyword>
<dbReference type="PANTHER" id="PTHR38454:SF1">
    <property type="entry name" value="INTEGRAL MEMBRANE PROTEIN"/>
    <property type="match status" value="1"/>
</dbReference>
<feature type="transmembrane region" description="Helical" evidence="1">
    <location>
        <begin position="94"/>
        <end position="113"/>
    </location>
</feature>
<dbReference type="EMBL" id="UINC01064931">
    <property type="protein sequence ID" value="SVB94071.1"/>
    <property type="molecule type" value="Genomic_DNA"/>
</dbReference>
<evidence type="ECO:0000256" key="1">
    <source>
        <dbReference type="SAM" id="Phobius"/>
    </source>
</evidence>
<reference evidence="2" key="1">
    <citation type="submission" date="2018-05" db="EMBL/GenBank/DDBJ databases">
        <authorList>
            <person name="Lanie J.A."/>
            <person name="Ng W.-L."/>
            <person name="Kazmierczak K.M."/>
            <person name="Andrzejewski T.M."/>
            <person name="Davidsen T.M."/>
            <person name="Wayne K.J."/>
            <person name="Tettelin H."/>
            <person name="Glass J.I."/>
            <person name="Rusch D."/>
            <person name="Podicherti R."/>
            <person name="Tsui H.-C.T."/>
            <person name="Winkler M.E."/>
        </authorList>
    </citation>
    <scope>NUCLEOTIDE SEQUENCE</scope>
</reference>
<gene>
    <name evidence="2" type="ORF">METZ01_LOCUS246925</name>
</gene>
<proteinExistence type="predicted"/>
<dbReference type="InterPro" id="IPR018580">
    <property type="entry name" value="Uncharacterised_YfhO"/>
</dbReference>
<keyword evidence="1" id="KW-0472">Membrane</keyword>
<dbReference type="PANTHER" id="PTHR38454">
    <property type="entry name" value="INTEGRAL MEMBRANE PROTEIN-RELATED"/>
    <property type="match status" value="1"/>
</dbReference>